<dbReference type="AlphaFoldDB" id="A0A1J0KSW5"/>
<dbReference type="Pfam" id="PF00078">
    <property type="entry name" value="RVT_1"/>
    <property type="match status" value="1"/>
</dbReference>
<dbReference type="EMBL" id="CP009654">
    <property type="protein sequence ID" value="APC96787.1"/>
    <property type="molecule type" value="Genomic_DNA"/>
</dbReference>
<protein>
    <submittedName>
        <fullName evidence="2">Reverse transcriptase family protein</fullName>
    </submittedName>
</protein>
<keyword evidence="3" id="KW-1185">Reference proteome</keyword>
<keyword evidence="2" id="KW-0548">Nucleotidyltransferase</keyword>
<dbReference type="InterPro" id="IPR000477">
    <property type="entry name" value="RT_dom"/>
</dbReference>
<accession>A0A1J0KSW5</accession>
<dbReference type="STRING" id="1542390.KX01_481"/>
<sequence>MILKTLAESIKSKSYFSNDCISNKNQGGTLKAFKVINKYIKIHKYIYRIDIKEFYNSINHKILLQKLKSFCSENEYKLIEKHIDRIEWQDGEYKEIKQGISKSSALSPVLGCIYLH</sequence>
<gene>
    <name evidence="2" type="ORF">KX01_481</name>
</gene>
<evidence type="ECO:0000313" key="2">
    <source>
        <dbReference type="EMBL" id="APC96787.1"/>
    </source>
</evidence>
<evidence type="ECO:0000313" key="3">
    <source>
        <dbReference type="Proteomes" id="UP000182521"/>
    </source>
</evidence>
<reference evidence="3" key="1">
    <citation type="submission" date="2014-10" db="EMBL/GenBank/DDBJ databases">
        <authorList>
            <person name="Kuske C.R."/>
            <person name="Challacombe J.F."/>
            <person name="Daligault H.E."/>
            <person name="Davenport K.W."/>
            <person name="Johnson S.L."/>
            <person name="Siddaramappa S."/>
            <person name="Petersen J.M."/>
        </authorList>
    </citation>
    <scope>NUCLEOTIDE SEQUENCE [LARGE SCALE GENOMIC DNA]</scope>
    <source>
        <strain evidence="3">CA97-1460</strain>
    </source>
</reference>
<dbReference type="KEGG" id="frc:KX01_481"/>
<dbReference type="Proteomes" id="UP000182521">
    <property type="component" value="Chromosome"/>
</dbReference>
<dbReference type="PROSITE" id="PS50878">
    <property type="entry name" value="RT_POL"/>
    <property type="match status" value="1"/>
</dbReference>
<keyword evidence="2" id="KW-0695">RNA-directed DNA polymerase</keyword>
<organism evidence="2 3">
    <name type="scientific">Francisella frigiditurris</name>
    <dbReference type="NCBI Taxonomy" id="1542390"/>
    <lineage>
        <taxon>Bacteria</taxon>
        <taxon>Pseudomonadati</taxon>
        <taxon>Pseudomonadota</taxon>
        <taxon>Gammaproteobacteria</taxon>
        <taxon>Thiotrichales</taxon>
        <taxon>Francisellaceae</taxon>
        <taxon>Francisella</taxon>
    </lineage>
</organism>
<dbReference type="GO" id="GO:0003964">
    <property type="term" value="F:RNA-directed DNA polymerase activity"/>
    <property type="evidence" value="ECO:0007669"/>
    <property type="project" value="UniProtKB-KW"/>
</dbReference>
<evidence type="ECO:0000259" key="1">
    <source>
        <dbReference type="PROSITE" id="PS50878"/>
    </source>
</evidence>
<keyword evidence="2" id="KW-0808">Transferase</keyword>
<feature type="domain" description="Reverse transcriptase" evidence="1">
    <location>
        <begin position="1"/>
        <end position="116"/>
    </location>
</feature>
<name>A0A1J0KSW5_9GAMM</name>
<proteinExistence type="predicted"/>